<keyword evidence="1" id="KW-0863">Zinc-finger</keyword>
<dbReference type="PROSITE" id="PS50157">
    <property type="entry name" value="ZINC_FINGER_C2H2_2"/>
    <property type="match status" value="1"/>
</dbReference>
<dbReference type="GO" id="GO:0008270">
    <property type="term" value="F:zinc ion binding"/>
    <property type="evidence" value="ECO:0007669"/>
    <property type="project" value="UniProtKB-KW"/>
</dbReference>
<evidence type="ECO:0000313" key="5">
    <source>
        <dbReference type="Proteomes" id="UP000241462"/>
    </source>
</evidence>
<dbReference type="InParanoid" id="A0A2T2ZZJ2"/>
<feature type="region of interest" description="Disordered" evidence="2">
    <location>
        <begin position="127"/>
        <end position="158"/>
    </location>
</feature>
<sequence length="158" mass="16760">MSLQAADFTTAVTTGSTNPSVFGYHHGPIPNPNPGWVPERIRLALANGITRPPALNAQDVANPPNPASVLSSINTLVCDIDLGGGQMCGRVFGDQPTYRRHVRTFHPGAVTNPARKNTSIAENLSGSKSVHTHEYSGGWSHWNSNADPPSTVPSNLSL</sequence>
<accession>A0A2T2ZZJ2</accession>
<evidence type="ECO:0000313" key="4">
    <source>
        <dbReference type="EMBL" id="PSR80088.1"/>
    </source>
</evidence>
<gene>
    <name evidence="4" type="ORF">BD289DRAFT_76778</name>
</gene>
<name>A0A2T2ZZJ2_9PEZI</name>
<evidence type="ECO:0000256" key="1">
    <source>
        <dbReference type="PROSITE-ProRule" id="PRU00042"/>
    </source>
</evidence>
<dbReference type="Proteomes" id="UP000241462">
    <property type="component" value="Unassembled WGS sequence"/>
</dbReference>
<dbReference type="AlphaFoldDB" id="A0A2T2ZZJ2"/>
<reference evidence="4 5" key="1">
    <citation type="journal article" date="2018" name="Mycol. Prog.">
        <title>Coniella lustricola, a new species from submerged detritus.</title>
        <authorList>
            <person name="Raudabaugh D.B."/>
            <person name="Iturriaga T."/>
            <person name="Carver A."/>
            <person name="Mondo S."/>
            <person name="Pangilinan J."/>
            <person name="Lipzen A."/>
            <person name="He G."/>
            <person name="Amirebrahimi M."/>
            <person name="Grigoriev I.V."/>
            <person name="Miller A.N."/>
        </authorList>
    </citation>
    <scope>NUCLEOTIDE SEQUENCE [LARGE SCALE GENOMIC DNA]</scope>
    <source>
        <strain evidence="4 5">B22-T-1</strain>
    </source>
</reference>
<protein>
    <recommendedName>
        <fullName evidence="3">C2H2-type domain-containing protein</fullName>
    </recommendedName>
</protein>
<evidence type="ECO:0000256" key="2">
    <source>
        <dbReference type="SAM" id="MobiDB-lite"/>
    </source>
</evidence>
<keyword evidence="1" id="KW-0479">Metal-binding</keyword>
<feature type="compositionally biased region" description="Polar residues" evidence="2">
    <location>
        <begin position="141"/>
        <end position="158"/>
    </location>
</feature>
<evidence type="ECO:0000259" key="3">
    <source>
        <dbReference type="PROSITE" id="PS50157"/>
    </source>
</evidence>
<proteinExistence type="predicted"/>
<dbReference type="OrthoDB" id="5233426at2759"/>
<feature type="domain" description="C2H2-type" evidence="3">
    <location>
        <begin position="76"/>
        <end position="111"/>
    </location>
</feature>
<dbReference type="EMBL" id="KZ678543">
    <property type="protein sequence ID" value="PSR80088.1"/>
    <property type="molecule type" value="Genomic_DNA"/>
</dbReference>
<organism evidence="4 5">
    <name type="scientific">Coniella lustricola</name>
    <dbReference type="NCBI Taxonomy" id="2025994"/>
    <lineage>
        <taxon>Eukaryota</taxon>
        <taxon>Fungi</taxon>
        <taxon>Dikarya</taxon>
        <taxon>Ascomycota</taxon>
        <taxon>Pezizomycotina</taxon>
        <taxon>Sordariomycetes</taxon>
        <taxon>Sordariomycetidae</taxon>
        <taxon>Diaporthales</taxon>
        <taxon>Schizoparmaceae</taxon>
        <taxon>Coniella</taxon>
    </lineage>
</organism>
<keyword evidence="1" id="KW-0862">Zinc</keyword>
<dbReference type="InterPro" id="IPR013087">
    <property type="entry name" value="Znf_C2H2_type"/>
</dbReference>
<keyword evidence="5" id="KW-1185">Reference proteome</keyword>